<keyword evidence="2" id="KW-1185">Reference proteome</keyword>
<dbReference type="EnsemblMetazoa" id="AALB014941-RA">
    <property type="protein sequence ID" value="AALB014941-PA"/>
    <property type="gene ID" value="AALB014941"/>
</dbReference>
<reference evidence="1" key="2">
    <citation type="submission" date="2022-08" db="UniProtKB">
        <authorList>
            <consortium name="EnsemblMetazoa"/>
        </authorList>
    </citation>
    <scope>IDENTIFICATION</scope>
    <source>
        <strain evidence="1">STECLA/ALBI9_A</strain>
    </source>
</reference>
<dbReference type="Proteomes" id="UP000069272">
    <property type="component" value="Chromosome 3R"/>
</dbReference>
<organism evidence="1 2">
    <name type="scientific">Anopheles albimanus</name>
    <name type="common">New world malaria mosquito</name>
    <dbReference type="NCBI Taxonomy" id="7167"/>
    <lineage>
        <taxon>Eukaryota</taxon>
        <taxon>Metazoa</taxon>
        <taxon>Ecdysozoa</taxon>
        <taxon>Arthropoda</taxon>
        <taxon>Hexapoda</taxon>
        <taxon>Insecta</taxon>
        <taxon>Pterygota</taxon>
        <taxon>Neoptera</taxon>
        <taxon>Endopterygota</taxon>
        <taxon>Diptera</taxon>
        <taxon>Nematocera</taxon>
        <taxon>Culicoidea</taxon>
        <taxon>Culicidae</taxon>
        <taxon>Anophelinae</taxon>
        <taxon>Anopheles</taxon>
    </lineage>
</organism>
<protein>
    <submittedName>
        <fullName evidence="1">Uncharacterized protein</fullName>
    </submittedName>
</protein>
<evidence type="ECO:0000313" key="1">
    <source>
        <dbReference type="EnsemblMetazoa" id="AALB014941-PA"/>
    </source>
</evidence>
<name>A0A182FZC5_ANOAL</name>
<proteinExistence type="predicted"/>
<evidence type="ECO:0000313" key="2">
    <source>
        <dbReference type="Proteomes" id="UP000069272"/>
    </source>
</evidence>
<dbReference type="AlphaFoldDB" id="A0A182FZC5"/>
<dbReference type="VEuPathDB" id="VectorBase:AALB014941"/>
<accession>A0A182FZC5</accession>
<reference evidence="1 2" key="1">
    <citation type="journal article" date="2017" name="G3 (Bethesda)">
        <title>The Physical Genome Mapping of Anopheles albimanus Corrected Scaffold Misassemblies and Identified Interarm Rearrangements in Genus Anopheles.</title>
        <authorList>
            <person name="Artemov G.N."/>
            <person name="Peery A.N."/>
            <person name="Jiang X."/>
            <person name="Tu Z."/>
            <person name="Stegniy V.N."/>
            <person name="Sharakhova M.V."/>
            <person name="Sharakhov I.V."/>
        </authorList>
    </citation>
    <scope>NUCLEOTIDE SEQUENCE [LARGE SCALE GENOMIC DNA]</scope>
    <source>
        <strain evidence="1 2">ALBI9_A</strain>
    </source>
</reference>
<sequence>MLLLGQIAVKSPIPSTSTSTHTALSFFLPTCPSSSSSSKQGL</sequence>